<evidence type="ECO:0000313" key="15">
    <source>
        <dbReference type="Proteomes" id="UP000823637"/>
    </source>
</evidence>
<comment type="caution">
    <text evidence="10">Lacks conserved residue(s) required for the propagation of feature annotation.</text>
</comment>
<proteinExistence type="inferred from homology"/>
<dbReference type="SUPFAM" id="SSF52540">
    <property type="entry name" value="P-loop containing nucleoside triphosphate hydrolases"/>
    <property type="match status" value="1"/>
</dbReference>
<evidence type="ECO:0000256" key="5">
    <source>
        <dbReference type="ARBA" id="ARBA00022694"/>
    </source>
</evidence>
<dbReference type="GO" id="GO:0005524">
    <property type="term" value="F:ATP binding"/>
    <property type="evidence" value="ECO:0007669"/>
    <property type="project" value="UniProtKB-UniRule"/>
</dbReference>
<dbReference type="PANTHER" id="PTHR11088:SF60">
    <property type="entry name" value="TRNA DIMETHYLALLYLTRANSFERASE"/>
    <property type="match status" value="1"/>
</dbReference>
<evidence type="ECO:0000256" key="13">
    <source>
        <dbReference type="RuleBase" id="RU003785"/>
    </source>
</evidence>
<dbReference type="InterPro" id="IPR039657">
    <property type="entry name" value="Dimethylallyltransferase"/>
</dbReference>
<dbReference type="EMBL" id="JADIMR010000058">
    <property type="protein sequence ID" value="MBO8446920.1"/>
    <property type="molecule type" value="Genomic_DNA"/>
</dbReference>
<evidence type="ECO:0000256" key="7">
    <source>
        <dbReference type="ARBA" id="ARBA00022840"/>
    </source>
</evidence>
<feature type="region of interest" description="Interaction with substrate tRNA" evidence="10">
    <location>
        <begin position="159"/>
        <end position="163"/>
    </location>
</feature>
<dbReference type="AlphaFoldDB" id="A0A9D9EHE9"/>
<keyword evidence="4 10" id="KW-0808">Transferase</keyword>
<evidence type="ECO:0000256" key="4">
    <source>
        <dbReference type="ARBA" id="ARBA00022679"/>
    </source>
</evidence>
<dbReference type="Gene3D" id="3.40.50.300">
    <property type="entry name" value="P-loop containing nucleotide triphosphate hydrolases"/>
    <property type="match status" value="2"/>
</dbReference>
<feature type="binding site" evidence="10">
    <location>
        <begin position="13"/>
        <end position="18"/>
    </location>
    <ligand>
        <name>substrate</name>
    </ligand>
</feature>
<sequence length="304" mass="34676">MPNYDLTCIIGPTASGKTSFAAALAFRTGAEIISGDSRQVYKGMDIGTGKDLSEYDLDGFHVPCHLIDICPPGSKYSIFRFQHDFFKAYDEIRNRGHKVILCGGSGLYIESVLNAYKLLDVPPNPELRAKLKGKNIEELRDILASFKQLHNKTDLDSPQRAIRAIEIETFYRDNEPARNEFEPLNALIICLDLDRDLRRKRISERLDARLREGMVDEVRGLLASGISAEDLIYYGLEYKYVTEYVIGRITYAEMHDKLEIAIHQFAKRQMTWFRGMERRGFTLHYVDATLPSEEKIRIALSLGA</sequence>
<comment type="function">
    <text evidence="2 10 12">Catalyzes the transfer of a dimethylallyl group onto the adenine at position 37 in tRNAs that read codons beginning with uridine, leading to the formation of N6-(dimethylallyl)adenosine (i(6)A).</text>
</comment>
<comment type="catalytic activity">
    <reaction evidence="9 10 11">
        <text>adenosine(37) in tRNA + dimethylallyl diphosphate = N(6)-dimethylallyladenosine(37) in tRNA + diphosphate</text>
        <dbReference type="Rhea" id="RHEA:26482"/>
        <dbReference type="Rhea" id="RHEA-COMP:10162"/>
        <dbReference type="Rhea" id="RHEA-COMP:10375"/>
        <dbReference type="ChEBI" id="CHEBI:33019"/>
        <dbReference type="ChEBI" id="CHEBI:57623"/>
        <dbReference type="ChEBI" id="CHEBI:74411"/>
        <dbReference type="ChEBI" id="CHEBI:74415"/>
        <dbReference type="EC" id="2.5.1.75"/>
    </reaction>
</comment>
<dbReference type="InterPro" id="IPR027417">
    <property type="entry name" value="P-loop_NTPase"/>
</dbReference>
<dbReference type="NCBIfam" id="TIGR00174">
    <property type="entry name" value="miaA"/>
    <property type="match status" value="1"/>
</dbReference>
<dbReference type="GO" id="GO:0006400">
    <property type="term" value="P:tRNA modification"/>
    <property type="evidence" value="ECO:0007669"/>
    <property type="project" value="TreeGrafter"/>
</dbReference>
<feature type="site" description="Interaction with substrate tRNA" evidence="10">
    <location>
        <position position="128"/>
    </location>
</feature>
<dbReference type="Proteomes" id="UP000823637">
    <property type="component" value="Unassembled WGS sequence"/>
</dbReference>
<evidence type="ECO:0000256" key="11">
    <source>
        <dbReference type="RuleBase" id="RU003783"/>
    </source>
</evidence>
<evidence type="ECO:0000256" key="9">
    <source>
        <dbReference type="ARBA" id="ARBA00049563"/>
    </source>
</evidence>
<comment type="similarity">
    <text evidence="3 10 13">Belongs to the IPP transferase family.</text>
</comment>
<dbReference type="Pfam" id="PF01715">
    <property type="entry name" value="IPPT"/>
    <property type="match status" value="1"/>
</dbReference>
<evidence type="ECO:0000313" key="14">
    <source>
        <dbReference type="EMBL" id="MBO8446920.1"/>
    </source>
</evidence>
<reference evidence="14" key="2">
    <citation type="journal article" date="2021" name="PeerJ">
        <title>Extensive microbial diversity within the chicken gut microbiome revealed by metagenomics and culture.</title>
        <authorList>
            <person name="Gilroy R."/>
            <person name="Ravi A."/>
            <person name="Getino M."/>
            <person name="Pursley I."/>
            <person name="Horton D.L."/>
            <person name="Alikhan N.F."/>
            <person name="Baker D."/>
            <person name="Gharbi K."/>
            <person name="Hall N."/>
            <person name="Watson M."/>
            <person name="Adriaenssens E.M."/>
            <person name="Foster-Nyarko E."/>
            <person name="Jarju S."/>
            <person name="Secka A."/>
            <person name="Antonio M."/>
            <person name="Oren A."/>
            <person name="Chaudhuri R.R."/>
            <person name="La Ragione R."/>
            <person name="Hildebrand F."/>
            <person name="Pallen M.J."/>
        </authorList>
    </citation>
    <scope>NUCLEOTIDE SEQUENCE</scope>
    <source>
        <strain evidence="14">D3-1215</strain>
    </source>
</reference>
<dbReference type="HAMAP" id="MF_00185">
    <property type="entry name" value="IPP_trans"/>
    <property type="match status" value="1"/>
</dbReference>
<evidence type="ECO:0000256" key="8">
    <source>
        <dbReference type="ARBA" id="ARBA00022842"/>
    </source>
</evidence>
<evidence type="ECO:0000256" key="1">
    <source>
        <dbReference type="ARBA" id="ARBA00001946"/>
    </source>
</evidence>
<comment type="cofactor">
    <cofactor evidence="1 10">
        <name>Mg(2+)</name>
        <dbReference type="ChEBI" id="CHEBI:18420"/>
    </cofactor>
</comment>
<feature type="binding site" evidence="10">
    <location>
        <begin position="11"/>
        <end position="18"/>
    </location>
    <ligand>
        <name>ATP</name>
        <dbReference type="ChEBI" id="CHEBI:30616"/>
    </ligand>
</feature>
<keyword evidence="6 10" id="KW-0547">Nucleotide-binding</keyword>
<comment type="subunit">
    <text evidence="10">Monomer.</text>
</comment>
<evidence type="ECO:0000256" key="2">
    <source>
        <dbReference type="ARBA" id="ARBA00003213"/>
    </source>
</evidence>
<protein>
    <recommendedName>
        <fullName evidence="10">tRNA dimethylallyltransferase</fullName>
        <ecNumber evidence="10">2.5.1.75</ecNumber>
    </recommendedName>
    <alternativeName>
        <fullName evidence="10">Dimethylallyl diphosphate:tRNA dimethylallyltransferase</fullName>
        <shortName evidence="10">DMAPP:tRNA dimethylallyltransferase</shortName>
        <shortName evidence="10">DMATase</shortName>
    </alternativeName>
    <alternativeName>
        <fullName evidence="10">Isopentenyl-diphosphate:tRNA isopentenyltransferase</fullName>
        <shortName evidence="10">IPP transferase</shortName>
        <shortName evidence="10">IPPT</shortName>
        <shortName evidence="10">IPTase</shortName>
    </alternativeName>
</protein>
<dbReference type="InterPro" id="IPR018022">
    <property type="entry name" value="IPT"/>
</dbReference>
<evidence type="ECO:0000256" key="3">
    <source>
        <dbReference type="ARBA" id="ARBA00005842"/>
    </source>
</evidence>
<dbReference type="EC" id="2.5.1.75" evidence="10"/>
<feature type="site" description="Interaction with substrate tRNA" evidence="10">
    <location>
        <position position="105"/>
    </location>
</feature>
<evidence type="ECO:0000256" key="10">
    <source>
        <dbReference type="HAMAP-Rule" id="MF_00185"/>
    </source>
</evidence>
<gene>
    <name evidence="10 14" type="primary">miaA</name>
    <name evidence="14" type="ORF">IAC32_04150</name>
</gene>
<comment type="caution">
    <text evidence="14">The sequence shown here is derived from an EMBL/GenBank/DDBJ whole genome shotgun (WGS) entry which is preliminary data.</text>
</comment>
<reference evidence="14" key="1">
    <citation type="submission" date="2020-10" db="EMBL/GenBank/DDBJ databases">
        <authorList>
            <person name="Gilroy R."/>
        </authorList>
    </citation>
    <scope>NUCLEOTIDE SEQUENCE</scope>
    <source>
        <strain evidence="14">D3-1215</strain>
    </source>
</reference>
<keyword evidence="5 10" id="KW-0819">tRNA processing</keyword>
<evidence type="ECO:0000256" key="12">
    <source>
        <dbReference type="RuleBase" id="RU003784"/>
    </source>
</evidence>
<feature type="region of interest" description="Interaction with substrate tRNA" evidence="10">
    <location>
        <begin position="36"/>
        <end position="39"/>
    </location>
</feature>
<dbReference type="GO" id="GO:0052381">
    <property type="term" value="F:tRNA dimethylallyltransferase activity"/>
    <property type="evidence" value="ECO:0007669"/>
    <property type="project" value="UniProtKB-UniRule"/>
</dbReference>
<organism evidence="14 15">
    <name type="scientific">Candidatus Enterocola intestinipullorum</name>
    <dbReference type="NCBI Taxonomy" id="2840783"/>
    <lineage>
        <taxon>Bacteria</taxon>
        <taxon>Pseudomonadati</taxon>
        <taxon>Bacteroidota</taxon>
        <taxon>Bacteroidia</taxon>
        <taxon>Bacteroidales</taxon>
        <taxon>Candidatus Enterocola</taxon>
    </lineage>
</organism>
<keyword evidence="7 10" id="KW-0067">ATP-binding</keyword>
<name>A0A9D9EHE9_9BACT</name>
<accession>A0A9D9EHE9</accession>
<keyword evidence="8 10" id="KW-0460">Magnesium</keyword>
<dbReference type="PANTHER" id="PTHR11088">
    <property type="entry name" value="TRNA DIMETHYLALLYLTRANSFERASE"/>
    <property type="match status" value="1"/>
</dbReference>
<evidence type="ECO:0000256" key="6">
    <source>
        <dbReference type="ARBA" id="ARBA00022741"/>
    </source>
</evidence>